<dbReference type="InterPro" id="IPR006683">
    <property type="entry name" value="Thioestr_dom"/>
</dbReference>
<evidence type="ECO:0000313" key="4">
    <source>
        <dbReference type="EMBL" id="SFL17324.1"/>
    </source>
</evidence>
<dbReference type="EMBL" id="FOSK01000019">
    <property type="protein sequence ID" value="SFL17324.1"/>
    <property type="molecule type" value="Genomic_DNA"/>
</dbReference>
<dbReference type="Proteomes" id="UP000199598">
    <property type="component" value="Unassembled WGS sequence"/>
</dbReference>
<dbReference type="InterPro" id="IPR003736">
    <property type="entry name" value="PAAI_dom"/>
</dbReference>
<sequence>MTYSSNTDNSISIRDETEFQRFIGYELELFPKEGTAICALDIDARFANRSGVVHGAIVTMLLDNACGGSCSATVDPTGKQPFVTLSLTVNFLAPAICKRLVAKGKVTGGGKSTLFAEAELFDENDQLIATATGPFKRAPQRDARLDHS</sequence>
<dbReference type="SUPFAM" id="SSF54637">
    <property type="entry name" value="Thioesterase/thiol ester dehydrase-isomerase"/>
    <property type="match status" value="1"/>
</dbReference>
<comment type="caution">
    <text evidence="4">The sequence shown here is derived from an EMBL/GenBank/DDBJ whole genome shotgun (WGS) entry which is preliminary data.</text>
</comment>
<proteinExistence type="inferred from homology"/>
<accession>A0A1I4FHC4</accession>
<dbReference type="InterPro" id="IPR029069">
    <property type="entry name" value="HotDog_dom_sf"/>
</dbReference>
<evidence type="ECO:0000256" key="2">
    <source>
        <dbReference type="ARBA" id="ARBA00022801"/>
    </source>
</evidence>
<keyword evidence="5" id="KW-1185">Reference proteome</keyword>
<gene>
    <name evidence="4" type="ORF">SAMN04488518_11949</name>
</gene>
<keyword evidence="2" id="KW-0378">Hydrolase</keyword>
<dbReference type="CDD" id="cd03443">
    <property type="entry name" value="PaaI_thioesterase"/>
    <property type="match status" value="1"/>
</dbReference>
<dbReference type="RefSeq" id="WP_093523907.1">
    <property type="nucleotide sequence ID" value="NZ_FOSK01000019.1"/>
</dbReference>
<dbReference type="Pfam" id="PF03061">
    <property type="entry name" value="4HBT"/>
    <property type="match status" value="1"/>
</dbReference>
<dbReference type="PANTHER" id="PTHR21660:SF1">
    <property type="entry name" value="ACYL-COENZYME A THIOESTERASE 13"/>
    <property type="match status" value="1"/>
</dbReference>
<name>A0A1I4FHC4_9HYPH</name>
<dbReference type="InterPro" id="IPR039298">
    <property type="entry name" value="ACOT13"/>
</dbReference>
<dbReference type="NCBIfam" id="TIGR00369">
    <property type="entry name" value="unchar_dom_1"/>
    <property type="match status" value="1"/>
</dbReference>
<comment type="similarity">
    <text evidence="1">Belongs to the thioesterase PaaI family.</text>
</comment>
<protein>
    <submittedName>
        <fullName evidence="4">Uncharacterized domain 1-containing protein</fullName>
    </submittedName>
</protein>
<evidence type="ECO:0000259" key="3">
    <source>
        <dbReference type="Pfam" id="PF03061"/>
    </source>
</evidence>
<organism evidence="4 5">
    <name type="scientific">Pseudovibrio ascidiaceicola</name>
    <dbReference type="NCBI Taxonomy" id="285279"/>
    <lineage>
        <taxon>Bacteria</taxon>
        <taxon>Pseudomonadati</taxon>
        <taxon>Pseudomonadota</taxon>
        <taxon>Alphaproteobacteria</taxon>
        <taxon>Hyphomicrobiales</taxon>
        <taxon>Stappiaceae</taxon>
        <taxon>Pseudovibrio</taxon>
    </lineage>
</organism>
<dbReference type="Gene3D" id="3.10.129.10">
    <property type="entry name" value="Hotdog Thioesterase"/>
    <property type="match status" value="1"/>
</dbReference>
<evidence type="ECO:0000313" key="5">
    <source>
        <dbReference type="Proteomes" id="UP000199598"/>
    </source>
</evidence>
<dbReference type="PANTHER" id="PTHR21660">
    <property type="entry name" value="THIOESTERASE SUPERFAMILY MEMBER-RELATED"/>
    <property type="match status" value="1"/>
</dbReference>
<feature type="domain" description="Thioesterase" evidence="3">
    <location>
        <begin position="51"/>
        <end position="128"/>
    </location>
</feature>
<evidence type="ECO:0000256" key="1">
    <source>
        <dbReference type="ARBA" id="ARBA00008324"/>
    </source>
</evidence>
<reference evidence="4 5" key="1">
    <citation type="submission" date="2016-10" db="EMBL/GenBank/DDBJ databases">
        <authorList>
            <person name="Varghese N."/>
            <person name="Submissions S."/>
        </authorList>
    </citation>
    <scope>NUCLEOTIDE SEQUENCE [LARGE SCALE GENOMIC DNA]</scope>
    <source>
        <strain evidence="4 5">DSM 16392</strain>
    </source>
</reference>